<dbReference type="Proteomes" id="UP001431776">
    <property type="component" value="Unassembled WGS sequence"/>
</dbReference>
<dbReference type="RefSeq" id="WP_349243592.1">
    <property type="nucleotide sequence ID" value="NZ_JASCXX010000003.1"/>
</dbReference>
<gene>
    <name evidence="1" type="ORF">QJ522_03915</name>
</gene>
<evidence type="ECO:0000313" key="1">
    <source>
        <dbReference type="EMBL" id="MDI6448183.1"/>
    </source>
</evidence>
<dbReference type="EMBL" id="JASCXX010000003">
    <property type="protein sequence ID" value="MDI6448183.1"/>
    <property type="molecule type" value="Genomic_DNA"/>
</dbReference>
<name>A0AAW6TYT9_9BACT</name>
<sequence>MTVQITAERPIVVTAGTWSTNIGNAFFQLGARYIVSQAAVGRPVHLLTDQAGYWRYGPKVEPGHSAHLLDHVDAAYIVLSGSLLTYSFPALWRRSFDVLRERGTRIVLLGVGQFDYSERETSLCRDFLGQYRPHVLVSRDSATYENFKDLAEHAYDGIDNAYFLPLAYPALKLDYPPFIVLNFDKGPEPVCEFVSPNGSAMLAGRPGYHSCRVPFESAVLDIRFPGGKRFLSDHLGKYYGYLAGGLGLKEARQERLGPYLLLRTDHQTNPLCHRKLYYGPGAFAMDVPYGYFALYGNAAMTLSDRIHACVVTMAYGGTAMLFSKSPRAQIIERVGATGIFEGPTTLDLTRLDQLRSEEIAFLASVME</sequence>
<protein>
    <recommendedName>
        <fullName evidence="3">Polysaccharide pyruvyl transferase domain-containing protein</fullName>
    </recommendedName>
</protein>
<dbReference type="AlphaFoldDB" id="A0AAW6TYT9"/>
<evidence type="ECO:0008006" key="3">
    <source>
        <dbReference type="Google" id="ProtNLM"/>
    </source>
</evidence>
<accession>A0AAW6TYT9</accession>
<comment type="caution">
    <text evidence="1">The sequence shown here is derived from an EMBL/GenBank/DDBJ whole genome shotgun (WGS) entry which is preliminary data.</text>
</comment>
<keyword evidence="2" id="KW-1185">Reference proteome</keyword>
<reference evidence="1" key="1">
    <citation type="submission" date="2023-05" db="EMBL/GenBank/DDBJ databases">
        <title>Anaerotaeda fermentans gen. nov., sp. nov., a novel anaerobic planctomycete of the new family within the order Sedimentisphaerales isolated from Taman Peninsula, Russia.</title>
        <authorList>
            <person name="Khomyakova M.A."/>
            <person name="Merkel A.Y."/>
            <person name="Slobodkin A.I."/>
        </authorList>
    </citation>
    <scope>NUCLEOTIDE SEQUENCE</scope>
    <source>
        <strain evidence="1">M17dextr</strain>
    </source>
</reference>
<evidence type="ECO:0000313" key="2">
    <source>
        <dbReference type="Proteomes" id="UP001431776"/>
    </source>
</evidence>
<organism evidence="1 2">
    <name type="scientific">Anaerobaca lacustris</name>
    <dbReference type="NCBI Taxonomy" id="3044600"/>
    <lineage>
        <taxon>Bacteria</taxon>
        <taxon>Pseudomonadati</taxon>
        <taxon>Planctomycetota</taxon>
        <taxon>Phycisphaerae</taxon>
        <taxon>Sedimentisphaerales</taxon>
        <taxon>Anaerobacaceae</taxon>
        <taxon>Anaerobaca</taxon>
    </lineage>
</organism>
<proteinExistence type="predicted"/>